<evidence type="ECO:0000256" key="4">
    <source>
        <dbReference type="ARBA" id="ARBA00023170"/>
    </source>
</evidence>
<dbReference type="PANTHER" id="PTHR48062:SF39">
    <property type="entry name" value="LEUCINE-RICH REPEAT-CONTAINING N-TERMINAL PLANT-TYPE DOMAIN-CONTAINING PROTEIN"/>
    <property type="match status" value="1"/>
</dbReference>
<accession>A0ABR2D4H9</accession>
<dbReference type="Pfam" id="PF13855">
    <property type="entry name" value="LRR_8"/>
    <property type="match status" value="1"/>
</dbReference>
<keyword evidence="6" id="KW-1185">Reference proteome</keyword>
<evidence type="ECO:0000313" key="6">
    <source>
        <dbReference type="Proteomes" id="UP001472677"/>
    </source>
</evidence>
<evidence type="ECO:0000256" key="3">
    <source>
        <dbReference type="ARBA" id="ARBA00022737"/>
    </source>
</evidence>
<dbReference type="Proteomes" id="UP001472677">
    <property type="component" value="Unassembled WGS sequence"/>
</dbReference>
<keyword evidence="4" id="KW-0675">Receptor</keyword>
<evidence type="ECO:0000256" key="2">
    <source>
        <dbReference type="ARBA" id="ARBA00022614"/>
    </source>
</evidence>
<dbReference type="Gene3D" id="3.80.10.10">
    <property type="entry name" value="Ribonuclease Inhibitor"/>
    <property type="match status" value="1"/>
</dbReference>
<proteinExistence type="inferred from homology"/>
<name>A0ABR2D4H9_9ROSI</name>
<dbReference type="PRINTS" id="PR00019">
    <property type="entry name" value="LEURICHRPT"/>
</dbReference>
<keyword evidence="3" id="KW-0677">Repeat</keyword>
<protein>
    <submittedName>
        <fullName evidence="5">Uncharacterized protein</fullName>
    </submittedName>
</protein>
<gene>
    <name evidence="5" type="ORF">V6N12_060452</name>
</gene>
<evidence type="ECO:0000313" key="5">
    <source>
        <dbReference type="EMBL" id="KAK8529676.1"/>
    </source>
</evidence>
<dbReference type="InterPro" id="IPR001611">
    <property type="entry name" value="Leu-rich_rpt"/>
</dbReference>
<evidence type="ECO:0000256" key="1">
    <source>
        <dbReference type="ARBA" id="ARBA00009592"/>
    </source>
</evidence>
<dbReference type="SUPFAM" id="SSF52058">
    <property type="entry name" value="L domain-like"/>
    <property type="match status" value="1"/>
</dbReference>
<dbReference type="PROSITE" id="PS51450">
    <property type="entry name" value="LRR"/>
    <property type="match status" value="1"/>
</dbReference>
<dbReference type="EMBL" id="JBBPBM010000036">
    <property type="protein sequence ID" value="KAK8529676.1"/>
    <property type="molecule type" value="Genomic_DNA"/>
</dbReference>
<reference evidence="5 6" key="1">
    <citation type="journal article" date="2024" name="G3 (Bethesda)">
        <title>Genome assembly of Hibiscus sabdariffa L. provides insights into metabolisms of medicinal natural products.</title>
        <authorList>
            <person name="Kim T."/>
        </authorList>
    </citation>
    <scope>NUCLEOTIDE SEQUENCE [LARGE SCALE GENOMIC DNA]</scope>
    <source>
        <strain evidence="5">TK-2024</strain>
        <tissue evidence="5">Old leaves</tissue>
    </source>
</reference>
<organism evidence="5 6">
    <name type="scientific">Hibiscus sabdariffa</name>
    <name type="common">roselle</name>
    <dbReference type="NCBI Taxonomy" id="183260"/>
    <lineage>
        <taxon>Eukaryota</taxon>
        <taxon>Viridiplantae</taxon>
        <taxon>Streptophyta</taxon>
        <taxon>Embryophyta</taxon>
        <taxon>Tracheophyta</taxon>
        <taxon>Spermatophyta</taxon>
        <taxon>Magnoliopsida</taxon>
        <taxon>eudicotyledons</taxon>
        <taxon>Gunneridae</taxon>
        <taxon>Pentapetalae</taxon>
        <taxon>rosids</taxon>
        <taxon>malvids</taxon>
        <taxon>Malvales</taxon>
        <taxon>Malvaceae</taxon>
        <taxon>Malvoideae</taxon>
        <taxon>Hibiscus</taxon>
    </lineage>
</organism>
<dbReference type="InterPro" id="IPR051502">
    <property type="entry name" value="RLP_Defense_Trigger"/>
</dbReference>
<comment type="similarity">
    <text evidence="1">Belongs to the RLP family.</text>
</comment>
<dbReference type="InterPro" id="IPR032675">
    <property type="entry name" value="LRR_dom_sf"/>
</dbReference>
<sequence>MNVLDLSRNRLTGSIPAQITQLKAFRVVNMSHNLLSGQIPISMRNLEDLEVLDLSHNNLIGELHPELTALPFLELHRQSWSLWRPTGKEMWRSGYRETTLCNVFSHKATAVCNVFSHTATTVRNVFSHKATTYNLLFPCFVCILLVEYPPHSEAKLCKEMDTTTSQVYNMNLWKWTP</sequence>
<comment type="caution">
    <text evidence="5">The sequence shown here is derived from an EMBL/GenBank/DDBJ whole genome shotgun (WGS) entry which is preliminary data.</text>
</comment>
<keyword evidence="2" id="KW-0433">Leucine-rich repeat</keyword>
<dbReference type="PANTHER" id="PTHR48062">
    <property type="entry name" value="RECEPTOR-LIKE PROTEIN 14"/>
    <property type="match status" value="1"/>
</dbReference>